<evidence type="ECO:0000313" key="3">
    <source>
        <dbReference type="Proteomes" id="UP001341840"/>
    </source>
</evidence>
<dbReference type="EMBL" id="JASCZI010093902">
    <property type="protein sequence ID" value="MED6153543.1"/>
    <property type="molecule type" value="Genomic_DNA"/>
</dbReference>
<organism evidence="2 3">
    <name type="scientific">Stylosanthes scabra</name>
    <dbReference type="NCBI Taxonomy" id="79078"/>
    <lineage>
        <taxon>Eukaryota</taxon>
        <taxon>Viridiplantae</taxon>
        <taxon>Streptophyta</taxon>
        <taxon>Embryophyta</taxon>
        <taxon>Tracheophyta</taxon>
        <taxon>Spermatophyta</taxon>
        <taxon>Magnoliopsida</taxon>
        <taxon>eudicotyledons</taxon>
        <taxon>Gunneridae</taxon>
        <taxon>Pentapetalae</taxon>
        <taxon>rosids</taxon>
        <taxon>fabids</taxon>
        <taxon>Fabales</taxon>
        <taxon>Fabaceae</taxon>
        <taxon>Papilionoideae</taxon>
        <taxon>50 kb inversion clade</taxon>
        <taxon>dalbergioids sensu lato</taxon>
        <taxon>Dalbergieae</taxon>
        <taxon>Pterocarpus clade</taxon>
        <taxon>Stylosanthes</taxon>
    </lineage>
</organism>
<protein>
    <recommendedName>
        <fullName evidence="4">BHLH domain-containing protein</fullName>
    </recommendedName>
</protein>
<proteinExistence type="predicted"/>
<comment type="caution">
    <text evidence="2">The sequence shown here is derived from an EMBL/GenBank/DDBJ whole genome shotgun (WGS) entry which is preliminary data.</text>
</comment>
<keyword evidence="3" id="KW-1185">Reference proteome</keyword>
<accession>A0ABU6U096</accession>
<dbReference type="PANTHER" id="PTHR13935:SF63">
    <property type="entry name" value="BHLH DOMAIN-CONTAINING PROTEIN"/>
    <property type="match status" value="1"/>
</dbReference>
<feature type="compositionally biased region" description="Polar residues" evidence="1">
    <location>
        <begin position="40"/>
        <end position="53"/>
    </location>
</feature>
<reference evidence="2 3" key="1">
    <citation type="journal article" date="2023" name="Plants (Basel)">
        <title>Bridging the Gap: Combining Genomics and Transcriptomics Approaches to Understand Stylosanthes scabra, an Orphan Legume from the Brazilian Caatinga.</title>
        <authorList>
            <person name="Ferreira-Neto J.R.C."/>
            <person name="da Silva M.D."/>
            <person name="Binneck E."/>
            <person name="de Melo N.F."/>
            <person name="da Silva R.H."/>
            <person name="de Melo A.L.T.M."/>
            <person name="Pandolfi V."/>
            <person name="Bustamante F.O."/>
            <person name="Brasileiro-Vidal A.C."/>
            <person name="Benko-Iseppon A.M."/>
        </authorList>
    </citation>
    <scope>NUCLEOTIDE SEQUENCE [LARGE SCALE GENOMIC DNA]</scope>
    <source>
        <tissue evidence="2">Leaves</tissue>
    </source>
</reference>
<feature type="compositionally biased region" description="Polar residues" evidence="1">
    <location>
        <begin position="1"/>
        <end position="16"/>
    </location>
</feature>
<sequence>MDQLGSRTEASPSSSTNKKKIERRLSERNRRKDMKILYSKLNSLLPNNHNSTRPKFRGEGEDGEGEETCLLERKGGRKRTCGDGDGYGDGDGSGCSKTKPPQLEVHEMDSCLEIVMTCGLENRFIFYEIIRILNEENIDVKTSNSTLLGDSMLHVIHAEIPQSSLQFGATKVSKRLKGLVNAESSSSKNELQSDSLLWDFEIDIDAFAGLIDFLE</sequence>
<dbReference type="InterPro" id="IPR015660">
    <property type="entry name" value="MASH1/Ascl1a-like"/>
</dbReference>
<dbReference type="Proteomes" id="UP001341840">
    <property type="component" value="Unassembled WGS sequence"/>
</dbReference>
<feature type="region of interest" description="Disordered" evidence="1">
    <location>
        <begin position="1"/>
        <end position="67"/>
    </location>
</feature>
<name>A0ABU6U096_9FABA</name>
<evidence type="ECO:0008006" key="4">
    <source>
        <dbReference type="Google" id="ProtNLM"/>
    </source>
</evidence>
<evidence type="ECO:0000256" key="1">
    <source>
        <dbReference type="SAM" id="MobiDB-lite"/>
    </source>
</evidence>
<gene>
    <name evidence="2" type="ORF">PIB30_103064</name>
</gene>
<evidence type="ECO:0000313" key="2">
    <source>
        <dbReference type="EMBL" id="MED6153543.1"/>
    </source>
</evidence>
<dbReference type="PANTHER" id="PTHR13935">
    <property type="entry name" value="ACHAETE-SCUTE TRANSCRIPTION FACTOR-RELATED"/>
    <property type="match status" value="1"/>
</dbReference>